<evidence type="ECO:0000313" key="3">
    <source>
        <dbReference type="Proteomes" id="UP001194696"/>
    </source>
</evidence>
<dbReference type="Gene3D" id="3.80.10.10">
    <property type="entry name" value="Ribonuclease Inhibitor"/>
    <property type="match status" value="1"/>
</dbReference>
<evidence type="ECO:0008006" key="4">
    <source>
        <dbReference type="Google" id="ProtNLM"/>
    </source>
</evidence>
<feature type="region of interest" description="Disordered" evidence="1">
    <location>
        <begin position="765"/>
        <end position="787"/>
    </location>
</feature>
<name>A0ABQ7K8X7_9FUNG</name>
<accession>A0ABQ7K8X7</accession>
<evidence type="ECO:0000313" key="2">
    <source>
        <dbReference type="EMBL" id="KAG0293779.1"/>
    </source>
</evidence>
<organism evidence="2 3">
    <name type="scientific">Linnemannia gamsii</name>
    <dbReference type="NCBI Taxonomy" id="64522"/>
    <lineage>
        <taxon>Eukaryota</taxon>
        <taxon>Fungi</taxon>
        <taxon>Fungi incertae sedis</taxon>
        <taxon>Mucoromycota</taxon>
        <taxon>Mortierellomycotina</taxon>
        <taxon>Mortierellomycetes</taxon>
        <taxon>Mortierellales</taxon>
        <taxon>Mortierellaceae</taxon>
        <taxon>Linnemannia</taxon>
    </lineage>
</organism>
<dbReference type="Proteomes" id="UP001194696">
    <property type="component" value="Unassembled WGS sequence"/>
</dbReference>
<sequence length="1037" mass="116642">MDDIMGLFPEAARFTVSGTEVVYLKDDNGVRYSPNRIAHFPGELVDVFTKVDHYSSLSPPESLRGGVYSHHHRNSSTSSLASSYMDVPIISGRARSPSSPESMFSPSSPMSFSPGCMSPGGVGIMGLRIPPDSSKAGRLSPFQPTAAFTDTASTVQVTFRGPSPEPFAPNLGAELVAELSRRIVEEHSPFLNGLMAEVRKLVQLQHEVAQGQYEVKAKVDKVIEGQDESKVRDDEMLRHQLQTKDHLKVIEQGLDAVLIQNYELHVYPIPRLFVILPEKKPDGKRFDIFKPKNLVLERFRLYFLCECGEQKKGEEHNHVLDTSGPGVMDEKHPERIHLADHEGYEINQPKKFFKQYGPYVLNVLRVLKLCVYAASVIAPPAVHLATEMDKWARVAEAATKNTLDAVDVSIDYVATILSQQALLASADIRGTGDQDAYVSANSLKALEGADLRQLETFLGNKDKDNILGKLYRITTHKGHVKWVCKKHYGYWHNSLNMRPLLTVVTRNQGLHDQYLCKVTIALPNLIEANDFMNRLKDQGSSIIELDMTLNWVFKTADLHGIIKSICQSNIRILQLDLSDRTSRIRQGQVEDRYRPLMDLISNQNLQSLSLKGIISFGCRTVDLPPHDPLSRLRTYHHLNGIGPNDIARIANILRHCPNLVDLRLGSELASLIDDQLCQAVKNLKELEILYIWNFKHRTEPEVKGLLSSVVQGTRNLRELVIVNTAVDAWELQALVQTFSRTLEVLILDPVYGTFDLATIIQNECVQSQRGPPPPPKPTASGWKDSNWQQRQPAQVPTPLRVAPFSKLRQLHLITNLSEASNLLLAGIMPDLSLTQLGLYKSIQMDAVIKATNFTCIRSVYFCKFTGTDLVPMWNSFPEMGFGRSNQIVSISLERLKSLGSGIVLENLAKVAIKRLWIGGVRSSYLKALLGKLNLSKLEVLAIINCEYNWETEAVLVSRQSQFTDKLTVYLAYNDQCNDVGDATCYRKDARDDESPYYTHLRPERVRTDTNVNDMNLRHKLMVRMESVDSFKFIPSRK</sequence>
<evidence type="ECO:0000256" key="1">
    <source>
        <dbReference type="SAM" id="MobiDB-lite"/>
    </source>
</evidence>
<reference evidence="2 3" key="1">
    <citation type="journal article" date="2020" name="Fungal Divers.">
        <title>Resolving the Mortierellaceae phylogeny through synthesis of multi-gene phylogenetics and phylogenomics.</title>
        <authorList>
            <person name="Vandepol N."/>
            <person name="Liber J."/>
            <person name="Desiro A."/>
            <person name="Na H."/>
            <person name="Kennedy M."/>
            <person name="Barry K."/>
            <person name="Grigoriev I.V."/>
            <person name="Miller A.N."/>
            <person name="O'Donnell K."/>
            <person name="Stajich J.E."/>
            <person name="Bonito G."/>
        </authorList>
    </citation>
    <scope>NUCLEOTIDE SEQUENCE [LARGE SCALE GENOMIC DNA]</scope>
    <source>
        <strain evidence="2 3">AD045</strain>
    </source>
</reference>
<gene>
    <name evidence="2" type="ORF">BGZ96_002297</name>
</gene>
<keyword evidence="3" id="KW-1185">Reference proteome</keyword>
<dbReference type="InterPro" id="IPR032675">
    <property type="entry name" value="LRR_dom_sf"/>
</dbReference>
<comment type="caution">
    <text evidence="2">The sequence shown here is derived from an EMBL/GenBank/DDBJ whole genome shotgun (WGS) entry which is preliminary data.</text>
</comment>
<protein>
    <recommendedName>
        <fullName evidence="4">RNI-like protein</fullName>
    </recommendedName>
</protein>
<dbReference type="SUPFAM" id="SSF52047">
    <property type="entry name" value="RNI-like"/>
    <property type="match status" value="1"/>
</dbReference>
<proteinExistence type="predicted"/>
<dbReference type="EMBL" id="JAAAIM010000143">
    <property type="protein sequence ID" value="KAG0293779.1"/>
    <property type="molecule type" value="Genomic_DNA"/>
</dbReference>